<evidence type="ECO:0000256" key="1">
    <source>
        <dbReference type="SAM" id="Phobius"/>
    </source>
</evidence>
<reference evidence="2 3" key="1">
    <citation type="submission" date="2016-10" db="EMBL/GenBank/DDBJ databases">
        <authorList>
            <person name="Varghese N."/>
            <person name="Submissions S."/>
        </authorList>
    </citation>
    <scope>NUCLEOTIDE SEQUENCE [LARGE SCALE GENOMIC DNA]</scope>
    <source>
        <strain evidence="2 3">DSM 21822</strain>
    </source>
</reference>
<protein>
    <submittedName>
        <fullName evidence="2">Uncharacterized protein</fullName>
    </submittedName>
</protein>
<dbReference type="Proteomes" id="UP000323300">
    <property type="component" value="Unassembled WGS sequence"/>
</dbReference>
<dbReference type="EMBL" id="FOSL01000038">
    <property type="protein sequence ID" value="SFL13683.1"/>
    <property type="molecule type" value="Genomic_DNA"/>
</dbReference>
<feature type="transmembrane region" description="Helical" evidence="1">
    <location>
        <begin position="25"/>
        <end position="44"/>
    </location>
</feature>
<accession>A0A1I4F8A2</accession>
<proteinExistence type="predicted"/>
<organism evidence="2 3">
    <name type="scientific">Neomesorhizobium albiziae</name>
    <dbReference type="NCBI Taxonomy" id="335020"/>
    <lineage>
        <taxon>Bacteria</taxon>
        <taxon>Pseudomonadati</taxon>
        <taxon>Pseudomonadota</taxon>
        <taxon>Alphaproteobacteria</taxon>
        <taxon>Hyphomicrobiales</taxon>
        <taxon>Phyllobacteriaceae</taxon>
        <taxon>Neomesorhizobium</taxon>
    </lineage>
</organism>
<evidence type="ECO:0000313" key="2">
    <source>
        <dbReference type="EMBL" id="SFL13683.1"/>
    </source>
</evidence>
<dbReference type="AlphaFoldDB" id="A0A1I4F8A2"/>
<keyword evidence="3" id="KW-1185">Reference proteome</keyword>
<name>A0A1I4F8A2_9HYPH</name>
<gene>
    <name evidence="2" type="ORF">SAMN04488498_13829</name>
</gene>
<sequence>MAVQNNTKPSLAQRWENYQPTKGTLFMACAATAVATMIVGFNWGGWVTGGTSRQLATTAGDVARGELASIICVEKFRAATDSAVKLTELNAITDTYKRRQFVETGGWATMPGQTSPDRRAAEGCALALAV</sequence>
<keyword evidence="1" id="KW-0472">Membrane</keyword>
<keyword evidence="1" id="KW-0812">Transmembrane</keyword>
<dbReference type="OrthoDB" id="5514977at2"/>
<keyword evidence="1" id="KW-1133">Transmembrane helix</keyword>
<dbReference type="RefSeq" id="WP_149764046.1">
    <property type="nucleotide sequence ID" value="NZ_BSPE01000004.1"/>
</dbReference>
<evidence type="ECO:0000313" key="3">
    <source>
        <dbReference type="Proteomes" id="UP000323300"/>
    </source>
</evidence>